<dbReference type="InterPro" id="IPR010281">
    <property type="entry name" value="DUF885"/>
</dbReference>
<dbReference type="AlphaFoldDB" id="A0A1Y5PR90"/>
<dbReference type="PANTHER" id="PTHR33361:SF2">
    <property type="entry name" value="DUF885 DOMAIN-CONTAINING PROTEIN"/>
    <property type="match status" value="1"/>
</dbReference>
<dbReference type="InterPro" id="IPR006311">
    <property type="entry name" value="TAT_signal"/>
</dbReference>
<dbReference type="PROSITE" id="PS51318">
    <property type="entry name" value="TAT"/>
    <property type="match status" value="1"/>
</dbReference>
<organism evidence="1">
    <name type="scientific">uncultured Sphingopyxis sp</name>
    <dbReference type="NCBI Taxonomy" id="310581"/>
    <lineage>
        <taxon>Bacteria</taxon>
        <taxon>Pseudomonadati</taxon>
        <taxon>Pseudomonadota</taxon>
        <taxon>Alphaproteobacteria</taxon>
        <taxon>Sphingomonadales</taxon>
        <taxon>Sphingomonadaceae</taxon>
        <taxon>Sphingopyxis</taxon>
        <taxon>environmental samples</taxon>
    </lineage>
</organism>
<name>A0A1Y5PR90_9SPHN</name>
<reference evidence="1" key="1">
    <citation type="submission" date="2016-03" db="EMBL/GenBank/DDBJ databases">
        <authorList>
            <person name="Ploux O."/>
        </authorList>
    </citation>
    <scope>NUCLEOTIDE SEQUENCE</scope>
    <source>
        <strain evidence="1">UC10</strain>
    </source>
</reference>
<dbReference type="RefSeq" id="WP_295325621.1">
    <property type="nucleotide sequence ID" value="NZ_LT598653.1"/>
</dbReference>
<protein>
    <submittedName>
        <fullName evidence="1">Tat twin-arginine translocation pathway signal sequence domain protein</fullName>
    </submittedName>
</protein>
<dbReference type="Pfam" id="PF05960">
    <property type="entry name" value="DUF885"/>
    <property type="match status" value="1"/>
</dbReference>
<evidence type="ECO:0000313" key="1">
    <source>
        <dbReference type="EMBL" id="SBV32480.1"/>
    </source>
</evidence>
<gene>
    <name evidence="1" type="ORF">SPPYR_1360</name>
</gene>
<accession>A0A1Y5PR90</accession>
<dbReference type="EMBL" id="LT598653">
    <property type="protein sequence ID" value="SBV32480.1"/>
    <property type="molecule type" value="Genomic_DNA"/>
</dbReference>
<dbReference type="PANTHER" id="PTHR33361">
    <property type="entry name" value="GLR0591 PROTEIN"/>
    <property type="match status" value="1"/>
</dbReference>
<sequence length="605" mass="64943">MTDTAPDRRTILAAMGGFAVAAIAGPAAAEESGDARLDALLSAQFEQGLRDEPTRATSLGIDTGARAALRAQFPDWSAAAREARAKQIDRDLAAVRAIDPDTLGDAARVAHDSAEFDLVARQRLARFTYHTGGFGHRPGPYGVTQLGGFYTGVSTFLDSQHPVATKADADAYMLRLQAIPALFDADTEIVKANAAMGVVAPRFILDQALQQLGRLRDGDVAGKTLVASIAKRSAAIGLSGYGERAAAVFEGPIRAALTRQIDTLTELLPRAGTDAGVARLPDGEAYYAATLAQHTTTSLGAAEIHRIGREQVADLTARMDELLKAQGYTKGSIRDRLNALGKAEGQLFANDDAGRAEMLAYLNGLLVKVRDRLPQVFSHLPKAPYEIRRVPPEIEIGAPGGSAQAGTPDGSRPGIFFINLRDTAEWPRYTLPTLAYHEGAPGHLFEGALKFEDSELPLYRRAASVTAYGEGWGLYAEQVADELGMYDGDPLGKIGYLASYAFRASRLVVDTGLHSMGWSREQAIDYMVENSSNSPSASRTEIDRYIVYPGQACSYKVGQIAISRARDAVSKRPGYDIKRFHDVVLGAGRIPLAVLERRVLAAFPA</sequence>
<dbReference type="KEGG" id="sphu:SPPYR_1360"/>
<proteinExistence type="predicted"/>